<comment type="caution">
    <text evidence="2">The sequence shown here is derived from an EMBL/GenBank/DDBJ whole genome shotgun (WGS) entry which is preliminary data.</text>
</comment>
<dbReference type="EMBL" id="BAAAHE010000023">
    <property type="protein sequence ID" value="GAA0624037.1"/>
    <property type="molecule type" value="Genomic_DNA"/>
</dbReference>
<evidence type="ECO:0000313" key="2">
    <source>
        <dbReference type="EMBL" id="GAA0624037.1"/>
    </source>
</evidence>
<evidence type="ECO:0008006" key="4">
    <source>
        <dbReference type="Google" id="ProtNLM"/>
    </source>
</evidence>
<feature type="transmembrane region" description="Helical" evidence="1">
    <location>
        <begin position="7"/>
        <end position="30"/>
    </location>
</feature>
<feature type="transmembrane region" description="Helical" evidence="1">
    <location>
        <begin position="55"/>
        <end position="76"/>
    </location>
</feature>
<name>A0ABN1GZX8_9ACTN</name>
<keyword evidence="3" id="KW-1185">Reference proteome</keyword>
<evidence type="ECO:0000313" key="3">
    <source>
        <dbReference type="Proteomes" id="UP001500957"/>
    </source>
</evidence>
<keyword evidence="1" id="KW-1133">Transmembrane helix</keyword>
<feature type="transmembrane region" description="Helical" evidence="1">
    <location>
        <begin position="133"/>
        <end position="155"/>
    </location>
</feature>
<accession>A0ABN1GZX8</accession>
<dbReference type="Proteomes" id="UP001500957">
    <property type="component" value="Unassembled WGS sequence"/>
</dbReference>
<feature type="transmembrane region" description="Helical" evidence="1">
    <location>
        <begin position="199"/>
        <end position="218"/>
    </location>
</feature>
<organism evidence="2 3">
    <name type="scientific">Sporichthya brevicatena</name>
    <dbReference type="NCBI Taxonomy" id="171442"/>
    <lineage>
        <taxon>Bacteria</taxon>
        <taxon>Bacillati</taxon>
        <taxon>Actinomycetota</taxon>
        <taxon>Actinomycetes</taxon>
        <taxon>Sporichthyales</taxon>
        <taxon>Sporichthyaceae</taxon>
        <taxon>Sporichthya</taxon>
    </lineage>
</organism>
<protein>
    <recommendedName>
        <fullName evidence="4">DUF998 domain-containing protein</fullName>
    </recommendedName>
</protein>
<keyword evidence="1" id="KW-0812">Transmembrane</keyword>
<feature type="transmembrane region" description="Helical" evidence="1">
    <location>
        <begin position="167"/>
        <end position="187"/>
    </location>
</feature>
<sequence length="258" mass="29329">MNKHLRALCAWSGVITLVFMFVGMVVTGWLPVPGPDMTADQVAAMYEEKHDRIRFFSMMNLCAAGWSMMWFAAISAQLRRIESGRSPMWTYLQLGCGVCSSFLFCVQALTWTVAAFRPDRNPEITQAFHDMAFIWFLMPFVFAMVGALAIALCILEDKSADPVYPRWAGYANLYFAFGFPMAMFLTYAKTGPFAWDGLWPWWIPVVDYTIWSFVMSWLTHRASNRQHAEEGDATAIDMAYALRSTVSTPEPARVRESV</sequence>
<reference evidence="2 3" key="1">
    <citation type="journal article" date="2019" name="Int. J. Syst. Evol. Microbiol.">
        <title>The Global Catalogue of Microorganisms (GCM) 10K type strain sequencing project: providing services to taxonomists for standard genome sequencing and annotation.</title>
        <authorList>
            <consortium name="The Broad Institute Genomics Platform"/>
            <consortium name="The Broad Institute Genome Sequencing Center for Infectious Disease"/>
            <person name="Wu L."/>
            <person name="Ma J."/>
        </authorList>
    </citation>
    <scope>NUCLEOTIDE SEQUENCE [LARGE SCALE GENOMIC DNA]</scope>
    <source>
        <strain evidence="2 3">JCM 10671</strain>
    </source>
</reference>
<feature type="transmembrane region" description="Helical" evidence="1">
    <location>
        <begin position="88"/>
        <end position="113"/>
    </location>
</feature>
<dbReference type="RefSeq" id="WP_344605928.1">
    <property type="nucleotide sequence ID" value="NZ_BAAAHE010000023.1"/>
</dbReference>
<gene>
    <name evidence="2" type="ORF">GCM10009547_28960</name>
</gene>
<proteinExistence type="predicted"/>
<evidence type="ECO:0000256" key="1">
    <source>
        <dbReference type="SAM" id="Phobius"/>
    </source>
</evidence>
<keyword evidence="1" id="KW-0472">Membrane</keyword>